<gene>
    <name evidence="2" type="ORF">FAK_05930</name>
</gene>
<dbReference type="EMBL" id="AP028679">
    <property type="protein sequence ID" value="BEQ13527.1"/>
    <property type="molecule type" value="Genomic_DNA"/>
</dbReference>
<keyword evidence="3" id="KW-1185">Reference proteome</keyword>
<evidence type="ECO:0000313" key="3">
    <source>
        <dbReference type="Proteomes" id="UP001366166"/>
    </source>
</evidence>
<proteinExistence type="predicted"/>
<accession>A0AAU9F0M1</accession>
<reference evidence="3" key="1">
    <citation type="journal article" date="2023" name="Arch. Microbiol.">
        <title>Desulfoferula mesophilus gen. nov. sp. nov., a mesophilic sulfate-reducing bacterium isolated from a brackish lake sediment.</title>
        <authorList>
            <person name="Watanabe T."/>
            <person name="Yabe T."/>
            <person name="Tsuji J.M."/>
            <person name="Fukui M."/>
        </authorList>
    </citation>
    <scope>NUCLEOTIDE SEQUENCE [LARGE SCALE GENOMIC DNA]</scope>
    <source>
        <strain evidence="3">12FAK</strain>
    </source>
</reference>
<evidence type="ECO:0000256" key="1">
    <source>
        <dbReference type="SAM" id="MobiDB-lite"/>
    </source>
</evidence>
<evidence type="ECO:0000313" key="2">
    <source>
        <dbReference type="EMBL" id="BEQ13527.1"/>
    </source>
</evidence>
<dbReference type="Proteomes" id="UP001366166">
    <property type="component" value="Chromosome"/>
</dbReference>
<dbReference type="AlphaFoldDB" id="A0AAU9F0M1"/>
<name>A0AAU9F0M1_9BACT</name>
<organism evidence="2 3">
    <name type="scientific">Desulfoferula mesophila</name>
    <dbReference type="NCBI Taxonomy" id="3058419"/>
    <lineage>
        <taxon>Bacteria</taxon>
        <taxon>Pseudomonadati</taxon>
        <taxon>Thermodesulfobacteriota</taxon>
        <taxon>Desulfarculia</taxon>
        <taxon>Desulfarculales</taxon>
        <taxon>Desulfarculaceae</taxon>
        <taxon>Desulfoferula</taxon>
    </lineage>
</organism>
<dbReference type="KEGG" id="dmp:FAK_05930"/>
<sequence>MAGKPHQFVIKHQGKQKGTKDDRGGKHLQELLALRLHYGAGHRKKAKGTQHITNYKIDETQIDG</sequence>
<feature type="region of interest" description="Disordered" evidence="1">
    <location>
        <begin position="1"/>
        <end position="24"/>
    </location>
</feature>
<protein>
    <submittedName>
        <fullName evidence="2">Uncharacterized protein</fullName>
    </submittedName>
</protein>